<gene>
    <name evidence="3" type="ORF">C8A00DRAFT_28649</name>
</gene>
<evidence type="ECO:0000313" key="3">
    <source>
        <dbReference type="EMBL" id="KAK4158369.1"/>
    </source>
</evidence>
<evidence type="ECO:0000256" key="1">
    <source>
        <dbReference type="SAM" id="MobiDB-lite"/>
    </source>
</evidence>
<evidence type="ECO:0000313" key="4">
    <source>
        <dbReference type="Proteomes" id="UP001302745"/>
    </source>
</evidence>
<comment type="caution">
    <text evidence="3">The sequence shown here is derived from an EMBL/GenBank/DDBJ whole genome shotgun (WGS) entry which is preliminary data.</text>
</comment>
<keyword evidence="2" id="KW-1133">Transmembrane helix</keyword>
<feature type="transmembrane region" description="Helical" evidence="2">
    <location>
        <begin position="49"/>
        <end position="70"/>
    </location>
</feature>
<reference evidence="3" key="2">
    <citation type="submission" date="2023-05" db="EMBL/GenBank/DDBJ databases">
        <authorList>
            <consortium name="Lawrence Berkeley National Laboratory"/>
            <person name="Steindorff A."/>
            <person name="Hensen N."/>
            <person name="Bonometti L."/>
            <person name="Westerberg I."/>
            <person name="Brannstrom I.O."/>
            <person name="Guillou S."/>
            <person name="Cros-Aarteil S."/>
            <person name="Calhoun S."/>
            <person name="Haridas S."/>
            <person name="Kuo A."/>
            <person name="Mondo S."/>
            <person name="Pangilinan J."/>
            <person name="Riley R."/>
            <person name="Labutti K."/>
            <person name="Andreopoulos B."/>
            <person name="Lipzen A."/>
            <person name="Chen C."/>
            <person name="Yanf M."/>
            <person name="Daum C."/>
            <person name="Ng V."/>
            <person name="Clum A."/>
            <person name="Ohm R."/>
            <person name="Martin F."/>
            <person name="Silar P."/>
            <person name="Natvig D."/>
            <person name="Lalanne C."/>
            <person name="Gautier V."/>
            <person name="Ament-Velasquez S.L."/>
            <person name="Kruys A."/>
            <person name="Hutchinson M.I."/>
            <person name="Powell A.J."/>
            <person name="Barry K."/>
            <person name="Miller A.N."/>
            <person name="Grigoriev I.V."/>
            <person name="Debuchy R."/>
            <person name="Gladieux P."/>
            <person name="Thoren M.H."/>
            <person name="Johannesson H."/>
        </authorList>
    </citation>
    <scope>NUCLEOTIDE SEQUENCE</scope>
    <source>
        <strain evidence="3">CBS 538.74</strain>
    </source>
</reference>
<dbReference type="Proteomes" id="UP001302745">
    <property type="component" value="Unassembled WGS sequence"/>
</dbReference>
<feature type="transmembrane region" description="Helical" evidence="2">
    <location>
        <begin position="133"/>
        <end position="156"/>
    </location>
</feature>
<sequence>MRRSIFFFRLSARPVQDDDGVEGDRDGGVNNEANDINEKRVRSPRDWSAIFLTALRFLQFAYFAFAYFTLHNFQRSSYFREDGPWQHSADGMRHSKRMMRWVRMQASLALIYHTAVLVVPWMLRLLKTTRRPFAGLVAVFGDGCAMMALLNTLAMLDTAHEGYCHSPPPLGDFDLRDAFKLGRGRGSHHHNMSSHRSVCHSLDVTFGLGGLIILSHLVTAIVTAWRAKRSSSPTVFAKVEPASDVEQGIAHRPVRQEASVPATPQRQHSPPPPYHPVVSELAQGHYSEEFATAPRGRSSVETTTSLGAEYLVSDGWRAPEQPPEYSSRPPSLRHARA</sequence>
<dbReference type="EMBL" id="MU856839">
    <property type="protein sequence ID" value="KAK4158369.1"/>
    <property type="molecule type" value="Genomic_DNA"/>
</dbReference>
<feature type="region of interest" description="Disordered" evidence="1">
    <location>
        <begin position="312"/>
        <end position="337"/>
    </location>
</feature>
<feature type="region of interest" description="Disordered" evidence="1">
    <location>
        <begin position="254"/>
        <end position="276"/>
    </location>
</feature>
<keyword evidence="4" id="KW-1185">Reference proteome</keyword>
<protein>
    <submittedName>
        <fullName evidence="3">Uncharacterized protein</fullName>
    </submittedName>
</protein>
<keyword evidence="2" id="KW-0812">Transmembrane</keyword>
<dbReference type="AlphaFoldDB" id="A0AAN6VVD1"/>
<name>A0AAN6VVD1_9PEZI</name>
<keyword evidence="2" id="KW-0472">Membrane</keyword>
<feature type="transmembrane region" description="Helical" evidence="2">
    <location>
        <begin position="106"/>
        <end position="126"/>
    </location>
</feature>
<feature type="transmembrane region" description="Helical" evidence="2">
    <location>
        <begin position="204"/>
        <end position="225"/>
    </location>
</feature>
<accession>A0AAN6VVD1</accession>
<organism evidence="3 4">
    <name type="scientific">Chaetomidium leptoderma</name>
    <dbReference type="NCBI Taxonomy" id="669021"/>
    <lineage>
        <taxon>Eukaryota</taxon>
        <taxon>Fungi</taxon>
        <taxon>Dikarya</taxon>
        <taxon>Ascomycota</taxon>
        <taxon>Pezizomycotina</taxon>
        <taxon>Sordariomycetes</taxon>
        <taxon>Sordariomycetidae</taxon>
        <taxon>Sordariales</taxon>
        <taxon>Chaetomiaceae</taxon>
        <taxon>Chaetomidium</taxon>
    </lineage>
</organism>
<proteinExistence type="predicted"/>
<reference evidence="3" key="1">
    <citation type="journal article" date="2023" name="Mol. Phylogenet. Evol.">
        <title>Genome-scale phylogeny and comparative genomics of the fungal order Sordariales.</title>
        <authorList>
            <person name="Hensen N."/>
            <person name="Bonometti L."/>
            <person name="Westerberg I."/>
            <person name="Brannstrom I.O."/>
            <person name="Guillou S."/>
            <person name="Cros-Aarteil S."/>
            <person name="Calhoun S."/>
            <person name="Haridas S."/>
            <person name="Kuo A."/>
            <person name="Mondo S."/>
            <person name="Pangilinan J."/>
            <person name="Riley R."/>
            <person name="LaButti K."/>
            <person name="Andreopoulos B."/>
            <person name="Lipzen A."/>
            <person name="Chen C."/>
            <person name="Yan M."/>
            <person name="Daum C."/>
            <person name="Ng V."/>
            <person name="Clum A."/>
            <person name="Steindorff A."/>
            <person name="Ohm R.A."/>
            <person name="Martin F."/>
            <person name="Silar P."/>
            <person name="Natvig D.O."/>
            <person name="Lalanne C."/>
            <person name="Gautier V."/>
            <person name="Ament-Velasquez S.L."/>
            <person name="Kruys A."/>
            <person name="Hutchinson M.I."/>
            <person name="Powell A.J."/>
            <person name="Barry K."/>
            <person name="Miller A.N."/>
            <person name="Grigoriev I.V."/>
            <person name="Debuchy R."/>
            <person name="Gladieux P."/>
            <person name="Hiltunen Thoren M."/>
            <person name="Johannesson H."/>
        </authorList>
    </citation>
    <scope>NUCLEOTIDE SEQUENCE</scope>
    <source>
        <strain evidence="3">CBS 538.74</strain>
    </source>
</reference>
<evidence type="ECO:0000256" key="2">
    <source>
        <dbReference type="SAM" id="Phobius"/>
    </source>
</evidence>